<evidence type="ECO:0000313" key="2">
    <source>
        <dbReference type="Proteomes" id="UP001642487"/>
    </source>
</evidence>
<protein>
    <submittedName>
        <fullName evidence="1">Uncharacterized protein</fullName>
    </submittedName>
</protein>
<sequence length="101" mass="11415">SGRYSKYRTYYNRENAAETSLNMWLRVKVAPASAFRRTLVATGPSATAAGHRSLWVFFRSAPDVVARFRSSWKPPLVGSHYYCRYTAKCVAHEELSGPLLV</sequence>
<dbReference type="Proteomes" id="UP001642487">
    <property type="component" value="Chromosome 5"/>
</dbReference>
<feature type="non-terminal residue" evidence="1">
    <location>
        <position position="1"/>
    </location>
</feature>
<accession>A0ABP0YPF7</accession>
<gene>
    <name evidence="1" type="ORF">CITCOLO1_LOCUS14383</name>
</gene>
<evidence type="ECO:0000313" key="1">
    <source>
        <dbReference type="EMBL" id="CAK9322246.1"/>
    </source>
</evidence>
<reference evidence="1 2" key="1">
    <citation type="submission" date="2024-03" db="EMBL/GenBank/DDBJ databases">
        <authorList>
            <person name="Gkanogiannis A."/>
            <person name="Becerra Lopez-Lavalle L."/>
        </authorList>
    </citation>
    <scope>NUCLEOTIDE SEQUENCE [LARGE SCALE GENOMIC DNA]</scope>
</reference>
<name>A0ABP0YPF7_9ROSI</name>
<keyword evidence="2" id="KW-1185">Reference proteome</keyword>
<dbReference type="EMBL" id="OZ021739">
    <property type="protein sequence ID" value="CAK9322246.1"/>
    <property type="molecule type" value="Genomic_DNA"/>
</dbReference>
<proteinExistence type="predicted"/>
<organism evidence="1 2">
    <name type="scientific">Citrullus colocynthis</name>
    <name type="common">colocynth</name>
    <dbReference type="NCBI Taxonomy" id="252529"/>
    <lineage>
        <taxon>Eukaryota</taxon>
        <taxon>Viridiplantae</taxon>
        <taxon>Streptophyta</taxon>
        <taxon>Embryophyta</taxon>
        <taxon>Tracheophyta</taxon>
        <taxon>Spermatophyta</taxon>
        <taxon>Magnoliopsida</taxon>
        <taxon>eudicotyledons</taxon>
        <taxon>Gunneridae</taxon>
        <taxon>Pentapetalae</taxon>
        <taxon>rosids</taxon>
        <taxon>fabids</taxon>
        <taxon>Cucurbitales</taxon>
        <taxon>Cucurbitaceae</taxon>
        <taxon>Benincaseae</taxon>
        <taxon>Citrullus</taxon>
    </lineage>
</organism>